<accession>A0AAV4C2E9</accession>
<organism evidence="2 3">
    <name type="scientific">Plakobranchus ocellatus</name>
    <dbReference type="NCBI Taxonomy" id="259542"/>
    <lineage>
        <taxon>Eukaryota</taxon>
        <taxon>Metazoa</taxon>
        <taxon>Spiralia</taxon>
        <taxon>Lophotrochozoa</taxon>
        <taxon>Mollusca</taxon>
        <taxon>Gastropoda</taxon>
        <taxon>Heterobranchia</taxon>
        <taxon>Euthyneura</taxon>
        <taxon>Panpulmonata</taxon>
        <taxon>Sacoglossa</taxon>
        <taxon>Placobranchoidea</taxon>
        <taxon>Plakobranchidae</taxon>
        <taxon>Plakobranchus</taxon>
    </lineage>
</organism>
<feature type="compositionally biased region" description="Basic and acidic residues" evidence="1">
    <location>
        <begin position="21"/>
        <end position="53"/>
    </location>
</feature>
<comment type="caution">
    <text evidence="2">The sequence shown here is derived from an EMBL/GenBank/DDBJ whole genome shotgun (WGS) entry which is preliminary data.</text>
</comment>
<evidence type="ECO:0000256" key="1">
    <source>
        <dbReference type="SAM" id="MobiDB-lite"/>
    </source>
</evidence>
<protein>
    <submittedName>
        <fullName evidence="2">Uncharacterized protein</fullName>
    </submittedName>
</protein>
<keyword evidence="3" id="KW-1185">Reference proteome</keyword>
<gene>
    <name evidence="2" type="ORF">PoB_005167300</name>
</gene>
<dbReference type="AlphaFoldDB" id="A0AAV4C2E9"/>
<feature type="region of interest" description="Disordered" evidence="1">
    <location>
        <begin position="15"/>
        <end position="62"/>
    </location>
</feature>
<evidence type="ECO:0000313" key="2">
    <source>
        <dbReference type="EMBL" id="GFO25168.1"/>
    </source>
</evidence>
<evidence type="ECO:0000313" key="3">
    <source>
        <dbReference type="Proteomes" id="UP000735302"/>
    </source>
</evidence>
<reference evidence="2 3" key="1">
    <citation type="journal article" date="2021" name="Elife">
        <title>Chloroplast acquisition without the gene transfer in kleptoplastic sea slugs, Plakobranchus ocellatus.</title>
        <authorList>
            <person name="Maeda T."/>
            <person name="Takahashi S."/>
            <person name="Yoshida T."/>
            <person name="Shimamura S."/>
            <person name="Takaki Y."/>
            <person name="Nagai Y."/>
            <person name="Toyoda A."/>
            <person name="Suzuki Y."/>
            <person name="Arimoto A."/>
            <person name="Ishii H."/>
            <person name="Satoh N."/>
            <person name="Nishiyama T."/>
            <person name="Hasebe M."/>
            <person name="Maruyama T."/>
            <person name="Minagawa J."/>
            <person name="Obokata J."/>
            <person name="Shigenobu S."/>
        </authorList>
    </citation>
    <scope>NUCLEOTIDE SEQUENCE [LARGE SCALE GENOMIC DNA]</scope>
</reference>
<dbReference type="Proteomes" id="UP000735302">
    <property type="component" value="Unassembled WGS sequence"/>
</dbReference>
<sequence length="94" mass="10819">MSWFGMHKLVQVPTSRVGVQDCDRQSKGKKGDASTENKGEKKMAVPWDYETKPQDGTQYHNHPNVWDEKNLIMSDTGVVYMHQNPFRIHKVSCV</sequence>
<proteinExistence type="predicted"/>
<dbReference type="EMBL" id="BLXT01005724">
    <property type="protein sequence ID" value="GFO25168.1"/>
    <property type="molecule type" value="Genomic_DNA"/>
</dbReference>
<name>A0AAV4C2E9_9GAST</name>